<keyword evidence="10" id="KW-0833">Ubl conjugation pathway</keyword>
<feature type="domain" description="RING-type" evidence="17">
    <location>
        <begin position="812"/>
        <end position="906"/>
    </location>
</feature>
<dbReference type="EMBL" id="CALLCH030000001">
    <property type="protein sequence ID" value="CAI4210257.1"/>
    <property type="molecule type" value="Genomic_DNA"/>
</dbReference>
<evidence type="ECO:0000313" key="19">
    <source>
        <dbReference type="Proteomes" id="UP000838763"/>
    </source>
</evidence>
<keyword evidence="9 14" id="KW-0863">Zinc-finger</keyword>
<organism evidence="18 19">
    <name type="scientific">Parascedosporium putredinis</name>
    <dbReference type="NCBI Taxonomy" id="1442378"/>
    <lineage>
        <taxon>Eukaryota</taxon>
        <taxon>Fungi</taxon>
        <taxon>Dikarya</taxon>
        <taxon>Ascomycota</taxon>
        <taxon>Pezizomycotina</taxon>
        <taxon>Sordariomycetes</taxon>
        <taxon>Hypocreomycetidae</taxon>
        <taxon>Microascales</taxon>
        <taxon>Microascaceae</taxon>
        <taxon>Parascedosporium</taxon>
    </lineage>
</organism>
<evidence type="ECO:0000259" key="17">
    <source>
        <dbReference type="PROSITE" id="PS50089"/>
    </source>
</evidence>
<dbReference type="Proteomes" id="UP000838763">
    <property type="component" value="Unassembled WGS sequence"/>
</dbReference>
<evidence type="ECO:0000256" key="3">
    <source>
        <dbReference type="ARBA" id="ARBA00004906"/>
    </source>
</evidence>
<feature type="region of interest" description="Disordered" evidence="15">
    <location>
        <begin position="566"/>
        <end position="620"/>
    </location>
</feature>
<feature type="transmembrane region" description="Helical" evidence="16">
    <location>
        <begin position="524"/>
        <end position="548"/>
    </location>
</feature>
<evidence type="ECO:0000256" key="16">
    <source>
        <dbReference type="SAM" id="Phobius"/>
    </source>
</evidence>
<keyword evidence="19" id="KW-1185">Reference proteome</keyword>
<feature type="transmembrane region" description="Helical" evidence="16">
    <location>
        <begin position="464"/>
        <end position="482"/>
    </location>
</feature>
<dbReference type="InterPro" id="IPR050731">
    <property type="entry name" value="HRD1_E3_ubiq-ligases"/>
</dbReference>
<keyword evidence="13 16" id="KW-0472">Membrane</keyword>
<proteinExistence type="predicted"/>
<evidence type="ECO:0000256" key="9">
    <source>
        <dbReference type="ARBA" id="ARBA00022771"/>
    </source>
</evidence>
<dbReference type="PANTHER" id="PTHR22763:SF162">
    <property type="entry name" value="TRANSMEMBRANE E3 UBIQUITIN-PROTEIN LIGASE 1"/>
    <property type="match status" value="1"/>
</dbReference>
<evidence type="ECO:0000313" key="18">
    <source>
        <dbReference type="EMBL" id="CAI4210257.1"/>
    </source>
</evidence>
<dbReference type="OrthoDB" id="9984778at2759"/>
<name>A0A9P1GUG5_9PEZI</name>
<keyword evidence="11" id="KW-0862">Zinc</keyword>
<gene>
    <name evidence="18" type="ORF">PPNO1_LOCUS64</name>
</gene>
<reference evidence="18" key="1">
    <citation type="submission" date="2022-11" db="EMBL/GenBank/DDBJ databases">
        <authorList>
            <person name="Scott C."/>
            <person name="Bruce N."/>
        </authorList>
    </citation>
    <scope>NUCLEOTIDE SEQUENCE</scope>
</reference>
<evidence type="ECO:0000256" key="1">
    <source>
        <dbReference type="ARBA" id="ARBA00000900"/>
    </source>
</evidence>
<evidence type="ECO:0000256" key="4">
    <source>
        <dbReference type="ARBA" id="ARBA00012483"/>
    </source>
</evidence>
<comment type="pathway">
    <text evidence="3">Protein modification; protein ubiquitination.</text>
</comment>
<feature type="region of interest" description="Disordered" evidence="15">
    <location>
        <begin position="828"/>
        <end position="847"/>
    </location>
</feature>
<evidence type="ECO:0000256" key="5">
    <source>
        <dbReference type="ARBA" id="ARBA00022679"/>
    </source>
</evidence>
<dbReference type="Pfam" id="PF13639">
    <property type="entry name" value="zf-RING_2"/>
    <property type="match status" value="1"/>
</dbReference>
<dbReference type="Pfam" id="PF11145">
    <property type="entry name" value="DUF2921"/>
    <property type="match status" value="1"/>
</dbReference>
<feature type="region of interest" description="Disordered" evidence="15">
    <location>
        <begin position="44"/>
        <end position="87"/>
    </location>
</feature>
<keyword evidence="12 16" id="KW-1133">Transmembrane helix</keyword>
<protein>
    <recommendedName>
        <fullName evidence="4">RING-type E3 ubiquitin transferase</fullName>
        <ecNumber evidence="4">2.3.2.27</ecNumber>
    </recommendedName>
</protein>
<feature type="compositionally biased region" description="Low complexity" evidence="15">
    <location>
        <begin position="566"/>
        <end position="596"/>
    </location>
</feature>
<dbReference type="EC" id="2.3.2.27" evidence="4"/>
<accession>A0A9P1GUG5</accession>
<dbReference type="GO" id="GO:0043161">
    <property type="term" value="P:proteasome-mediated ubiquitin-dependent protein catabolic process"/>
    <property type="evidence" value="ECO:0007669"/>
    <property type="project" value="TreeGrafter"/>
</dbReference>
<keyword evidence="6 16" id="KW-0812">Transmembrane</keyword>
<dbReference type="InterPro" id="IPR013083">
    <property type="entry name" value="Znf_RING/FYVE/PHD"/>
</dbReference>
<dbReference type="InterPro" id="IPR001841">
    <property type="entry name" value="Znf_RING"/>
</dbReference>
<evidence type="ECO:0000256" key="11">
    <source>
        <dbReference type="ARBA" id="ARBA00022833"/>
    </source>
</evidence>
<keyword evidence="5" id="KW-0808">Transferase</keyword>
<evidence type="ECO:0000256" key="10">
    <source>
        <dbReference type="ARBA" id="ARBA00022786"/>
    </source>
</evidence>
<dbReference type="GO" id="GO:0061630">
    <property type="term" value="F:ubiquitin protein ligase activity"/>
    <property type="evidence" value="ECO:0007669"/>
    <property type="project" value="UniProtKB-EC"/>
</dbReference>
<dbReference type="SUPFAM" id="SSF57850">
    <property type="entry name" value="RING/U-box"/>
    <property type="match status" value="1"/>
</dbReference>
<evidence type="ECO:0000256" key="15">
    <source>
        <dbReference type="SAM" id="MobiDB-lite"/>
    </source>
</evidence>
<dbReference type="GO" id="GO:0008270">
    <property type="term" value="F:zinc ion binding"/>
    <property type="evidence" value="ECO:0007669"/>
    <property type="project" value="UniProtKB-KW"/>
</dbReference>
<dbReference type="PROSITE" id="PS50089">
    <property type="entry name" value="ZF_RING_2"/>
    <property type="match status" value="1"/>
</dbReference>
<feature type="transmembrane region" description="Helical" evidence="16">
    <location>
        <begin position="494"/>
        <end position="518"/>
    </location>
</feature>
<comment type="caution">
    <text evidence="18">The sequence shown here is derived from an EMBL/GenBank/DDBJ whole genome shotgun (WGS) entry which is preliminary data.</text>
</comment>
<evidence type="ECO:0000256" key="6">
    <source>
        <dbReference type="ARBA" id="ARBA00022692"/>
    </source>
</evidence>
<dbReference type="InterPro" id="IPR021319">
    <property type="entry name" value="DUF2921"/>
</dbReference>
<evidence type="ECO:0000256" key="14">
    <source>
        <dbReference type="PROSITE-ProRule" id="PRU00175"/>
    </source>
</evidence>
<feature type="region of interest" description="Disordered" evidence="15">
    <location>
        <begin position="1"/>
        <end position="21"/>
    </location>
</feature>
<feature type="transmembrane region" description="Helical" evidence="16">
    <location>
        <begin position="639"/>
        <end position="662"/>
    </location>
</feature>
<dbReference type="Gene3D" id="3.30.40.10">
    <property type="entry name" value="Zinc/RING finger domain, C3HC4 (zinc finger)"/>
    <property type="match status" value="1"/>
</dbReference>
<comment type="subcellular location">
    <subcellularLocation>
        <location evidence="2">Endomembrane system</location>
        <topology evidence="2">Multi-pass membrane protein</topology>
    </subcellularLocation>
</comment>
<keyword evidence="8" id="KW-0732">Signal</keyword>
<keyword evidence="7" id="KW-0479">Metal-binding</keyword>
<dbReference type="PANTHER" id="PTHR22763">
    <property type="entry name" value="RING ZINC FINGER PROTEIN"/>
    <property type="match status" value="1"/>
</dbReference>
<dbReference type="AlphaFoldDB" id="A0A9P1GUG5"/>
<sequence>MQARTNEFAEPEYVPELNQPLPPRLLPPIAPACVYRKPGPLDHARRVLSSGQPGTESLAHPVPSGSPALDANAEDSASDTATPPLQRRESRSRLLPLIFIFACWLIFFPDNPSDLIAAPELAASRLRHQLDALDVLNSTKWGDFAPQQPLLPLRMEMASSPHIPPVDGRDLWLDGRAEPVWQNASGRVHGPWSRRDASVKRLATSYNLTAVTPGIEWSAPDLPWGRNATGSQGQMKMRIRDKANLDARDGFDADPIYGAGAVRAEITIEDTDGSGRTWDMRLHGVHWKRQGALLLTTTSEKFDGIFALPHLVPSPRFFESSRALLNRTIADRLRQSARYLSFDARIPWTSDIDDVDIYAPNPNCEYVMYAQIMPLDRAKLDLSHLDPENESISTIILDIERELTHPLGAPIRGVPPLQLAAVVFSPDCAFFLDSKGPPAYPQADGHHLLGMKAEIYRSTLNTCLLIYALLFAGQVLLLKQQIRETCTPSTMGRVSFYTGVIMLTADFLVVTAVTAFLLSSESSLQSLTLMFAAFISMFVGGTFLFQIFEVQQQEWVRRATREAAVAARNTGAGTPAPTTNANTTMDAKPSPSNNSDSESDPDPTERDRLLSPPAQASGERRICRANSHHRHGRPFPASVPSFSSVVARIALAASCLFFLLVASTTWPPAARSTLANFAAFSYLSLWLPQIIRNVRRNCRRALSWRFTAGQSVLRLVPLAYLYCRPDNILLVRTDARAFAALAGWVWLQLCILAAQDLLGPRFGLPASWTPDAWDYHPVLREDSLEAANKLPLALAESAPAPGDPPGVRSVDCAICREVLHLPVLPSATTAATPSSTSSPSSPKPTLSSSSFAAAAAQSVPLSDDTTAAVAAVLGTSGYMVTPCRHVFHSPCLEGWMRFRLQCPICREDLPPL</sequence>
<evidence type="ECO:0000256" key="12">
    <source>
        <dbReference type="ARBA" id="ARBA00022989"/>
    </source>
</evidence>
<dbReference type="GO" id="GO:0044695">
    <property type="term" value="C:Dsc E3 ubiquitin ligase complex"/>
    <property type="evidence" value="ECO:0007669"/>
    <property type="project" value="TreeGrafter"/>
</dbReference>
<evidence type="ECO:0000256" key="2">
    <source>
        <dbReference type="ARBA" id="ARBA00004127"/>
    </source>
</evidence>
<evidence type="ECO:0000256" key="8">
    <source>
        <dbReference type="ARBA" id="ARBA00022729"/>
    </source>
</evidence>
<evidence type="ECO:0000256" key="13">
    <source>
        <dbReference type="ARBA" id="ARBA00023136"/>
    </source>
</evidence>
<comment type="catalytic activity">
    <reaction evidence="1">
        <text>S-ubiquitinyl-[E2 ubiquitin-conjugating enzyme]-L-cysteine + [acceptor protein]-L-lysine = [E2 ubiquitin-conjugating enzyme]-L-cysteine + N(6)-ubiquitinyl-[acceptor protein]-L-lysine.</text>
        <dbReference type="EC" id="2.3.2.27"/>
    </reaction>
</comment>
<dbReference type="SMART" id="SM00184">
    <property type="entry name" value="RING"/>
    <property type="match status" value="1"/>
</dbReference>
<evidence type="ECO:0000256" key="7">
    <source>
        <dbReference type="ARBA" id="ARBA00022723"/>
    </source>
</evidence>
<dbReference type="GO" id="GO:0012505">
    <property type="term" value="C:endomembrane system"/>
    <property type="evidence" value="ECO:0007669"/>
    <property type="project" value="UniProtKB-SubCell"/>
</dbReference>